<dbReference type="InterPro" id="IPR016166">
    <property type="entry name" value="FAD-bd_PCMH"/>
</dbReference>
<dbReference type="AlphaFoldDB" id="A0A6A5YLC4"/>
<reference evidence="7" key="1">
    <citation type="journal article" date="2020" name="Stud. Mycol.">
        <title>101 Dothideomycetes genomes: a test case for predicting lifestyles and emergence of pathogens.</title>
        <authorList>
            <person name="Haridas S."/>
            <person name="Albert R."/>
            <person name="Binder M."/>
            <person name="Bloem J."/>
            <person name="Labutti K."/>
            <person name="Salamov A."/>
            <person name="Andreopoulos B."/>
            <person name="Baker S."/>
            <person name="Barry K."/>
            <person name="Bills G."/>
            <person name="Bluhm B."/>
            <person name="Cannon C."/>
            <person name="Castanera R."/>
            <person name="Culley D."/>
            <person name="Daum C."/>
            <person name="Ezra D."/>
            <person name="Gonzalez J."/>
            <person name="Henrissat B."/>
            <person name="Kuo A."/>
            <person name="Liang C."/>
            <person name="Lipzen A."/>
            <person name="Lutzoni F."/>
            <person name="Magnuson J."/>
            <person name="Mondo S."/>
            <person name="Nolan M."/>
            <person name="Ohm R."/>
            <person name="Pangilinan J."/>
            <person name="Park H.-J."/>
            <person name="Ramirez L."/>
            <person name="Alfaro M."/>
            <person name="Sun H."/>
            <person name="Tritt A."/>
            <person name="Yoshinaga Y."/>
            <person name="Zwiers L.-H."/>
            <person name="Turgeon B."/>
            <person name="Goodwin S."/>
            <person name="Spatafora J."/>
            <person name="Crous P."/>
            <person name="Grigoriev I."/>
        </authorList>
    </citation>
    <scope>NUCLEOTIDE SEQUENCE</scope>
    <source>
        <strain evidence="7">CBS 627.86</strain>
    </source>
</reference>
<keyword evidence="2" id="KW-0285">Flavoprotein</keyword>
<dbReference type="GO" id="GO:0016491">
    <property type="term" value="F:oxidoreductase activity"/>
    <property type="evidence" value="ECO:0007669"/>
    <property type="project" value="UniProtKB-KW"/>
</dbReference>
<gene>
    <name evidence="7" type="ORF">BDV96DRAFT_506917</name>
</gene>
<dbReference type="Gene3D" id="3.30.465.10">
    <property type="match status" value="1"/>
</dbReference>
<evidence type="ECO:0000256" key="5">
    <source>
        <dbReference type="SAM" id="SignalP"/>
    </source>
</evidence>
<protein>
    <recommendedName>
        <fullName evidence="6">FAD-binding PCMH-type domain-containing protein</fullName>
    </recommendedName>
</protein>
<dbReference type="Pfam" id="PF01565">
    <property type="entry name" value="FAD_binding_4"/>
    <property type="match status" value="1"/>
</dbReference>
<evidence type="ECO:0000313" key="7">
    <source>
        <dbReference type="EMBL" id="KAF2107011.1"/>
    </source>
</evidence>
<comment type="similarity">
    <text evidence="1">Belongs to the oxygen-dependent FAD-linked oxidoreductase family.</text>
</comment>
<evidence type="ECO:0000259" key="6">
    <source>
        <dbReference type="PROSITE" id="PS51387"/>
    </source>
</evidence>
<feature type="chain" id="PRO_5025683034" description="FAD-binding PCMH-type domain-containing protein" evidence="5">
    <location>
        <begin position="20"/>
        <end position="519"/>
    </location>
</feature>
<keyword evidence="8" id="KW-1185">Reference proteome</keyword>
<feature type="signal peptide" evidence="5">
    <location>
        <begin position="1"/>
        <end position="19"/>
    </location>
</feature>
<dbReference type="InterPro" id="IPR016169">
    <property type="entry name" value="FAD-bd_PCMH_sub2"/>
</dbReference>
<dbReference type="PROSITE" id="PS51387">
    <property type="entry name" value="FAD_PCMH"/>
    <property type="match status" value="1"/>
</dbReference>
<keyword evidence="4" id="KW-0560">Oxidoreductase</keyword>
<dbReference type="GO" id="GO:0071949">
    <property type="term" value="F:FAD binding"/>
    <property type="evidence" value="ECO:0007669"/>
    <property type="project" value="InterPro"/>
</dbReference>
<evidence type="ECO:0000256" key="4">
    <source>
        <dbReference type="ARBA" id="ARBA00023002"/>
    </source>
</evidence>
<evidence type="ECO:0000256" key="3">
    <source>
        <dbReference type="ARBA" id="ARBA00022827"/>
    </source>
</evidence>
<organism evidence="7 8">
    <name type="scientific">Lophiotrema nucula</name>
    <dbReference type="NCBI Taxonomy" id="690887"/>
    <lineage>
        <taxon>Eukaryota</taxon>
        <taxon>Fungi</taxon>
        <taxon>Dikarya</taxon>
        <taxon>Ascomycota</taxon>
        <taxon>Pezizomycotina</taxon>
        <taxon>Dothideomycetes</taxon>
        <taxon>Pleosporomycetidae</taxon>
        <taxon>Pleosporales</taxon>
        <taxon>Lophiotremataceae</taxon>
        <taxon>Lophiotrema</taxon>
    </lineage>
</organism>
<dbReference type="PANTHER" id="PTHR42973">
    <property type="entry name" value="BINDING OXIDOREDUCTASE, PUTATIVE (AFU_ORTHOLOGUE AFUA_1G17690)-RELATED"/>
    <property type="match status" value="1"/>
</dbReference>
<dbReference type="EMBL" id="ML977357">
    <property type="protein sequence ID" value="KAF2107011.1"/>
    <property type="molecule type" value="Genomic_DNA"/>
</dbReference>
<evidence type="ECO:0000256" key="2">
    <source>
        <dbReference type="ARBA" id="ARBA00022630"/>
    </source>
</evidence>
<dbReference type="PANTHER" id="PTHR42973:SF28">
    <property type="entry name" value="FAD-BINDING PCMH-TYPE DOMAIN-CONTAINING PROTEIN"/>
    <property type="match status" value="1"/>
</dbReference>
<evidence type="ECO:0000313" key="8">
    <source>
        <dbReference type="Proteomes" id="UP000799770"/>
    </source>
</evidence>
<dbReference type="Proteomes" id="UP000799770">
    <property type="component" value="Unassembled WGS sequence"/>
</dbReference>
<evidence type="ECO:0000256" key="1">
    <source>
        <dbReference type="ARBA" id="ARBA00005466"/>
    </source>
</evidence>
<dbReference type="InterPro" id="IPR036318">
    <property type="entry name" value="FAD-bd_PCMH-like_sf"/>
</dbReference>
<proteinExistence type="inferred from homology"/>
<dbReference type="SUPFAM" id="SSF56176">
    <property type="entry name" value="FAD-binding/transporter-associated domain-like"/>
    <property type="match status" value="1"/>
</dbReference>
<keyword evidence="5" id="KW-0732">Signal</keyword>
<accession>A0A6A5YLC4</accession>
<dbReference type="InterPro" id="IPR050416">
    <property type="entry name" value="FAD-linked_Oxidoreductase"/>
</dbReference>
<feature type="domain" description="FAD-binding PCMH-type" evidence="6">
    <location>
        <begin position="59"/>
        <end position="229"/>
    </location>
</feature>
<dbReference type="OrthoDB" id="2151789at2759"/>
<keyword evidence="3" id="KW-0274">FAD</keyword>
<name>A0A6A5YLC4_9PLEO</name>
<dbReference type="InterPro" id="IPR006094">
    <property type="entry name" value="Oxid_FAD_bind_N"/>
</dbReference>
<sequence>MHFLPASLVGCLLLTLAAASSDETTKTCKTLASALAEDVFYPESPTYNASIQSYPFPQLRLNPTCLVRPNSTQDVVTAINVLRDSGCTKFAIRGGGHNANTGFNDIEDGVTIDMRQLNYVEVDKDVVRVGAGAVAQDVYDVTDKYNISVMGPRIGVVGIAGFLTGGGVSFFSPEHGWSCDYVENFEVVLANGTLVNANASSHSELYAALKGGQSNFGIVTRFDLKHFPVGQLYGGRIAYAPTADVDLVEGFTQFKLAKYDPYAAGWVTNRYNATTGNYTPTSILWYTKPDLKPGSLSHILDVKPQAMNGMTTAPVAAFARNASMVVKTSNFNTIWATTTFHISPTIAHKIYQKWKELIPKVTDTYKSANVASELTFQSLAPPPKSGASPNSLGFSASSTPQSGLVFLQIIFYYADSSATEGLNNALKDFVQIFEQLAKDEGQHNPWIYLNFAAWFQDPLAAYGNGELAQLRRVARKYDPKGLFQDQLVGGFKVFNGTTDWRGHWDQHGRADGDRGGKWN</sequence>